<keyword evidence="3" id="KW-0378">Hydrolase</keyword>
<dbReference type="OrthoDB" id="9773982at2"/>
<keyword evidence="3" id="KW-0547">Nucleotide-binding</keyword>
<proteinExistence type="predicted"/>
<comment type="caution">
    <text evidence="3">The sequence shown here is derived from an EMBL/GenBank/DDBJ whole genome shotgun (WGS) entry which is preliminary data.</text>
</comment>
<accession>A0A261FPA8</accession>
<dbReference type="AlphaFoldDB" id="A0A261FPA8"/>
<organism evidence="3 4">
    <name type="scientific">Bifidobacterium myosotis</name>
    <dbReference type="NCBI Taxonomy" id="1630166"/>
    <lineage>
        <taxon>Bacteria</taxon>
        <taxon>Bacillati</taxon>
        <taxon>Actinomycetota</taxon>
        <taxon>Actinomycetes</taxon>
        <taxon>Bifidobacteriales</taxon>
        <taxon>Bifidobacteriaceae</taxon>
        <taxon>Bifidobacterium</taxon>
    </lineage>
</organism>
<dbReference type="GO" id="GO:0006260">
    <property type="term" value="P:DNA replication"/>
    <property type="evidence" value="ECO:0007669"/>
    <property type="project" value="InterPro"/>
</dbReference>
<evidence type="ECO:0000313" key="3">
    <source>
        <dbReference type="EMBL" id="OZG61021.1"/>
    </source>
</evidence>
<name>A0A261FPA8_9BIFI</name>
<dbReference type="PANTHER" id="PTHR30153">
    <property type="entry name" value="REPLICATIVE DNA HELICASE DNAB"/>
    <property type="match status" value="1"/>
</dbReference>
<evidence type="ECO:0000256" key="1">
    <source>
        <dbReference type="SAM" id="MobiDB-lite"/>
    </source>
</evidence>
<dbReference type="SUPFAM" id="SSF52540">
    <property type="entry name" value="P-loop containing nucleoside triphosphate hydrolases"/>
    <property type="match status" value="1"/>
</dbReference>
<evidence type="ECO:0000313" key="4">
    <source>
        <dbReference type="Proteomes" id="UP000216871"/>
    </source>
</evidence>
<evidence type="ECO:0000259" key="2">
    <source>
        <dbReference type="PROSITE" id="PS51199"/>
    </source>
</evidence>
<dbReference type="EMBL" id="MWWW01000004">
    <property type="protein sequence ID" value="OZG61021.1"/>
    <property type="molecule type" value="Genomic_DNA"/>
</dbReference>
<dbReference type="GO" id="GO:0005524">
    <property type="term" value="F:ATP binding"/>
    <property type="evidence" value="ECO:0007669"/>
    <property type="project" value="InterPro"/>
</dbReference>
<reference evidence="3 4" key="1">
    <citation type="journal article" date="2017" name="BMC Genomics">
        <title>Comparative genomic and phylogenomic analyses of the Bifidobacteriaceae family.</title>
        <authorList>
            <person name="Lugli G.A."/>
            <person name="Milani C."/>
            <person name="Turroni F."/>
            <person name="Duranti S."/>
            <person name="Mancabelli L."/>
            <person name="Mangifesta M."/>
            <person name="Ferrario C."/>
            <person name="Modesto M."/>
            <person name="Mattarelli P."/>
            <person name="Jiri K."/>
            <person name="van Sinderen D."/>
            <person name="Ventura M."/>
        </authorList>
    </citation>
    <scope>NUCLEOTIDE SEQUENCE [LARGE SCALE GENOMIC DNA]</scope>
    <source>
        <strain evidence="3 4">DSM 100196</strain>
    </source>
</reference>
<feature type="compositionally biased region" description="Polar residues" evidence="1">
    <location>
        <begin position="45"/>
        <end position="63"/>
    </location>
</feature>
<protein>
    <submittedName>
        <fullName evidence="3">DNA helicase</fullName>
    </submittedName>
</protein>
<keyword evidence="3" id="KW-0067">ATP-binding</keyword>
<dbReference type="PANTHER" id="PTHR30153:SF2">
    <property type="entry name" value="REPLICATIVE DNA HELICASE"/>
    <property type="match status" value="1"/>
</dbReference>
<dbReference type="InterPro" id="IPR027417">
    <property type="entry name" value="P-loop_NTPase"/>
</dbReference>
<dbReference type="Gene3D" id="3.40.50.300">
    <property type="entry name" value="P-loop containing nucleotide triphosphate hydrolases"/>
    <property type="match status" value="1"/>
</dbReference>
<sequence>MFLSGRPRTWHEYAFCHGSDPRSFNSGRNVPAGKPRPYAAAMTNINETPQNHPCADTGTSMDSETGMRRDAAGNPQHDTNPASGGTGRPAPSNVSGCETIGSLVHDLLERIDEIQQGKQDSVPTGSRDIDSAIQGLWPGQLVLIAGRPGMGESVLGLDFARAAALRHHMATVVFSSTMSSAELAQHVVSAGTDIPMTTLNHGRYLDGVTDERWNRLNETPLPAAPTYEKRDEK</sequence>
<dbReference type="InterPro" id="IPR007694">
    <property type="entry name" value="DNA_helicase_DnaB-like_C"/>
</dbReference>
<dbReference type="Proteomes" id="UP000216871">
    <property type="component" value="Unassembled WGS sequence"/>
</dbReference>
<feature type="domain" description="SF4 helicase" evidence="2">
    <location>
        <begin position="115"/>
        <end position="233"/>
    </location>
</feature>
<dbReference type="GO" id="GO:0003678">
    <property type="term" value="F:DNA helicase activity"/>
    <property type="evidence" value="ECO:0007669"/>
    <property type="project" value="InterPro"/>
</dbReference>
<keyword evidence="4" id="KW-1185">Reference proteome</keyword>
<feature type="region of interest" description="Disordered" evidence="1">
    <location>
        <begin position="45"/>
        <end position="98"/>
    </location>
</feature>
<dbReference type="PROSITE" id="PS51199">
    <property type="entry name" value="SF4_HELICASE"/>
    <property type="match status" value="1"/>
</dbReference>
<dbReference type="GO" id="GO:0005829">
    <property type="term" value="C:cytosol"/>
    <property type="evidence" value="ECO:0007669"/>
    <property type="project" value="TreeGrafter"/>
</dbReference>
<keyword evidence="3" id="KW-0347">Helicase</keyword>
<gene>
    <name evidence="3" type="ORF">BMYO_0320</name>
</gene>
<dbReference type="Pfam" id="PF03796">
    <property type="entry name" value="DnaB_C"/>
    <property type="match status" value="1"/>
</dbReference>